<feature type="compositionally biased region" description="Polar residues" evidence="1">
    <location>
        <begin position="251"/>
        <end position="260"/>
    </location>
</feature>
<organism evidence="2 3">
    <name type="scientific">Scomber scombrus</name>
    <name type="common">Atlantic mackerel</name>
    <name type="synonym">Scomber vernalis</name>
    <dbReference type="NCBI Taxonomy" id="13677"/>
    <lineage>
        <taxon>Eukaryota</taxon>
        <taxon>Metazoa</taxon>
        <taxon>Chordata</taxon>
        <taxon>Craniata</taxon>
        <taxon>Vertebrata</taxon>
        <taxon>Euteleostomi</taxon>
        <taxon>Actinopterygii</taxon>
        <taxon>Neopterygii</taxon>
        <taxon>Teleostei</taxon>
        <taxon>Neoteleostei</taxon>
        <taxon>Acanthomorphata</taxon>
        <taxon>Pelagiaria</taxon>
        <taxon>Scombriformes</taxon>
        <taxon>Scombridae</taxon>
        <taxon>Scomber</taxon>
    </lineage>
</organism>
<proteinExistence type="predicted"/>
<feature type="region of interest" description="Disordered" evidence="1">
    <location>
        <begin position="75"/>
        <end position="109"/>
    </location>
</feature>
<evidence type="ECO:0000256" key="1">
    <source>
        <dbReference type="SAM" id="MobiDB-lite"/>
    </source>
</evidence>
<sequence length="355" mass="40218">MDYSIQAMIARVPNLCDGSGGKFGRRYVSGEIDINSWKMKRNYPSGATKRRKREEAKSKNDALPKLTTFFNVSTTPPVVEEQQEAPANSEGEEVTIVTPSCSSSDRRDVNNEEVVSSSPDSVDHHESVVIIGDDPALWPNVFSDCQRCDLVKRGPVQMELEFPQNAEGRRFTKANYFIVMKDGEKINRTWLVYSKVKDAEGDESQSQLSSTNGFRNWKNLQANLKQHERSAQHIKHMDAWHTLNARLQSGTNIDQSNAGNDNEEEGPSTSTAQLTSLPVKQLYKVYLQSQIDKSHLEMEHIRLQITKTKMEIQLLDHRLKVGDVLTGGWFLIVSTTNDNNCTTFVRLRNKEDLIK</sequence>
<gene>
    <name evidence="2" type="ORF">FSCOSCO3_A036042</name>
</gene>
<comment type="caution">
    <text evidence="2">The sequence shown here is derived from an EMBL/GenBank/DDBJ whole genome shotgun (WGS) entry which is preliminary data.</text>
</comment>
<dbReference type="AlphaFoldDB" id="A0AAV1Q7C3"/>
<accession>A0AAV1Q7C3</accession>
<feature type="region of interest" description="Disordered" evidence="1">
    <location>
        <begin position="251"/>
        <end position="273"/>
    </location>
</feature>
<name>A0AAV1Q7C3_SCOSC</name>
<protein>
    <submittedName>
        <fullName evidence="2">Uncharacterized protein LOC115556641</fullName>
    </submittedName>
</protein>
<keyword evidence="3" id="KW-1185">Reference proteome</keyword>
<reference evidence="2 3" key="1">
    <citation type="submission" date="2024-01" db="EMBL/GenBank/DDBJ databases">
        <authorList>
            <person name="Alioto T."/>
            <person name="Alioto T."/>
            <person name="Gomez Garrido J."/>
        </authorList>
    </citation>
    <scope>NUCLEOTIDE SEQUENCE [LARGE SCALE GENOMIC DNA]</scope>
</reference>
<dbReference type="Proteomes" id="UP001314229">
    <property type="component" value="Unassembled WGS sequence"/>
</dbReference>
<evidence type="ECO:0000313" key="2">
    <source>
        <dbReference type="EMBL" id="CAK6979160.1"/>
    </source>
</evidence>
<evidence type="ECO:0000313" key="3">
    <source>
        <dbReference type="Proteomes" id="UP001314229"/>
    </source>
</evidence>
<dbReference type="EMBL" id="CAWUFR010000554">
    <property type="protein sequence ID" value="CAK6979160.1"/>
    <property type="molecule type" value="Genomic_DNA"/>
</dbReference>